<comment type="caution">
    <text evidence="5">The sequence shown here is derived from an EMBL/GenBank/DDBJ whole genome shotgun (WGS) entry which is preliminary data.</text>
</comment>
<dbReference type="GO" id="GO:0008061">
    <property type="term" value="F:chitin binding"/>
    <property type="evidence" value="ECO:0007669"/>
    <property type="project" value="UniProtKB-KW"/>
</dbReference>
<gene>
    <name evidence="5" type="ORF">RND71_004748</name>
</gene>
<evidence type="ECO:0000256" key="2">
    <source>
        <dbReference type="ARBA" id="ARBA00023026"/>
    </source>
</evidence>
<evidence type="ECO:0000313" key="6">
    <source>
        <dbReference type="Proteomes" id="UP001291623"/>
    </source>
</evidence>
<feature type="domain" description="LysM" evidence="4">
    <location>
        <begin position="46"/>
        <end position="90"/>
    </location>
</feature>
<dbReference type="InterPro" id="IPR036779">
    <property type="entry name" value="LysM_dom_sf"/>
</dbReference>
<dbReference type="CDD" id="cd00118">
    <property type="entry name" value="LysM"/>
    <property type="match status" value="1"/>
</dbReference>
<dbReference type="EMBL" id="JAVYJV010000003">
    <property type="protein sequence ID" value="KAK4374071.1"/>
    <property type="molecule type" value="Genomic_DNA"/>
</dbReference>
<name>A0AAE1SQT4_9SOLA</name>
<organism evidence="5 6">
    <name type="scientific">Anisodus tanguticus</name>
    <dbReference type="NCBI Taxonomy" id="243964"/>
    <lineage>
        <taxon>Eukaryota</taxon>
        <taxon>Viridiplantae</taxon>
        <taxon>Streptophyta</taxon>
        <taxon>Embryophyta</taxon>
        <taxon>Tracheophyta</taxon>
        <taxon>Spermatophyta</taxon>
        <taxon>Magnoliopsida</taxon>
        <taxon>eudicotyledons</taxon>
        <taxon>Gunneridae</taxon>
        <taxon>Pentapetalae</taxon>
        <taxon>asterids</taxon>
        <taxon>lamiids</taxon>
        <taxon>Solanales</taxon>
        <taxon>Solanaceae</taxon>
        <taxon>Solanoideae</taxon>
        <taxon>Hyoscyameae</taxon>
        <taxon>Anisodus</taxon>
    </lineage>
</organism>
<reference evidence="5" key="1">
    <citation type="submission" date="2023-12" db="EMBL/GenBank/DDBJ databases">
        <title>Genome assembly of Anisodus tanguticus.</title>
        <authorList>
            <person name="Wang Y.-J."/>
        </authorList>
    </citation>
    <scope>NUCLEOTIDE SEQUENCE</scope>
    <source>
        <strain evidence="5">KB-2021</strain>
        <tissue evidence="5">Leaf</tissue>
    </source>
</reference>
<dbReference type="PANTHER" id="PTHR34997">
    <property type="entry name" value="AM15"/>
    <property type="match status" value="1"/>
</dbReference>
<evidence type="ECO:0000256" key="3">
    <source>
        <dbReference type="SAM" id="SignalP"/>
    </source>
</evidence>
<dbReference type="InterPro" id="IPR052210">
    <property type="entry name" value="LysM1-like"/>
</dbReference>
<sequence length="96" mass="10329">MARSSNQAAKKFHLALFLSFLLIAVAVESRQIAITGKSNATLVCNSTYGAELGDSCFDVAQKFKLTAVEFGALNPNLYCGNIFVGQWLCVAGFAFK</sequence>
<dbReference type="Proteomes" id="UP001291623">
    <property type="component" value="Unassembled WGS sequence"/>
</dbReference>
<evidence type="ECO:0000313" key="5">
    <source>
        <dbReference type="EMBL" id="KAK4374071.1"/>
    </source>
</evidence>
<proteinExistence type="predicted"/>
<evidence type="ECO:0000256" key="1">
    <source>
        <dbReference type="ARBA" id="ARBA00022669"/>
    </source>
</evidence>
<dbReference type="Pfam" id="PF01476">
    <property type="entry name" value="LysM"/>
    <property type="match status" value="1"/>
</dbReference>
<keyword evidence="6" id="KW-1185">Reference proteome</keyword>
<feature type="signal peptide" evidence="3">
    <location>
        <begin position="1"/>
        <end position="29"/>
    </location>
</feature>
<dbReference type="Gene3D" id="3.10.350.10">
    <property type="entry name" value="LysM domain"/>
    <property type="match status" value="1"/>
</dbReference>
<accession>A0AAE1SQT4</accession>
<dbReference type="PROSITE" id="PS51782">
    <property type="entry name" value="LYSM"/>
    <property type="match status" value="1"/>
</dbReference>
<evidence type="ECO:0000259" key="4">
    <source>
        <dbReference type="PROSITE" id="PS51782"/>
    </source>
</evidence>
<keyword evidence="3" id="KW-0732">Signal</keyword>
<dbReference type="InterPro" id="IPR018392">
    <property type="entry name" value="LysM"/>
</dbReference>
<keyword evidence="1" id="KW-0147">Chitin-binding</keyword>
<keyword evidence="2" id="KW-0843">Virulence</keyword>
<dbReference type="PANTHER" id="PTHR34997:SF1">
    <property type="entry name" value="PEPTIDOGLYCAN-BINDING LYSIN DOMAIN"/>
    <property type="match status" value="1"/>
</dbReference>
<dbReference type="SUPFAM" id="SSF54106">
    <property type="entry name" value="LysM domain"/>
    <property type="match status" value="1"/>
</dbReference>
<protein>
    <recommendedName>
        <fullName evidence="4">LysM domain-containing protein</fullName>
    </recommendedName>
</protein>
<dbReference type="SMART" id="SM00257">
    <property type="entry name" value="LysM"/>
    <property type="match status" value="1"/>
</dbReference>
<dbReference type="AlphaFoldDB" id="A0AAE1SQT4"/>
<feature type="chain" id="PRO_5042225154" description="LysM domain-containing protein" evidence="3">
    <location>
        <begin position="30"/>
        <end position="96"/>
    </location>
</feature>